<proteinExistence type="predicted"/>
<sequence length="39" mass="4532">MAGGALRAKADIIIFFNSIWYFGFIRQKELLEIDHYNGL</sequence>
<accession>A0A8E0FKG0</accession>
<evidence type="ECO:0000313" key="1">
    <source>
        <dbReference type="EMBL" id="EIG91525.1"/>
    </source>
</evidence>
<name>A0A8E0FKG0_ECOLX</name>
<evidence type="ECO:0000313" key="2">
    <source>
        <dbReference type="Proteomes" id="UP000004454"/>
    </source>
</evidence>
<organism evidence="1 2">
    <name type="scientific">Escherichia coli 97.0246</name>
    <dbReference type="NCBI Taxonomy" id="869670"/>
    <lineage>
        <taxon>Bacteria</taxon>
        <taxon>Pseudomonadati</taxon>
        <taxon>Pseudomonadota</taxon>
        <taxon>Gammaproteobacteria</taxon>
        <taxon>Enterobacterales</taxon>
        <taxon>Enterobacteriaceae</taxon>
        <taxon>Escherichia</taxon>
    </lineage>
</organism>
<protein>
    <submittedName>
        <fullName evidence="1">Uncharacterized protein</fullName>
    </submittedName>
</protein>
<gene>
    <name evidence="1" type="ORF">EC970246_0287</name>
</gene>
<dbReference type="AlphaFoldDB" id="A0A8E0FKG0"/>
<dbReference type="EMBL" id="AEZJ02000036">
    <property type="protein sequence ID" value="EIG91525.1"/>
    <property type="molecule type" value="Genomic_DNA"/>
</dbReference>
<dbReference type="Proteomes" id="UP000004454">
    <property type="component" value="Unassembled WGS sequence"/>
</dbReference>
<comment type="caution">
    <text evidence="1">The sequence shown here is derived from an EMBL/GenBank/DDBJ whole genome shotgun (WGS) entry which is preliminary data.</text>
</comment>
<reference evidence="1 2" key="1">
    <citation type="submission" date="2011-12" db="EMBL/GenBank/DDBJ databases">
        <authorList>
            <person name="Brinkac L."/>
            <person name="Radune D."/>
            <person name="Sanka R."/>
            <person name="Selengut J."/>
            <person name="DebRoy C."/>
            <person name="Feng P."/>
            <person name="Fratamico P.M."/>
            <person name="Kapur V."/>
            <person name="Kariyawasam S."/>
            <person name="Losada L."/>
            <person name="Nierman W.C."/>
            <person name="Nelson K."/>
        </authorList>
    </citation>
    <scope>NUCLEOTIDE SEQUENCE [LARGE SCALE GENOMIC DNA]</scope>
    <source>
        <strain evidence="1 2">97.0246</strain>
    </source>
</reference>